<organism evidence="2 3">
    <name type="scientific">Ophiobolus disseminans</name>
    <dbReference type="NCBI Taxonomy" id="1469910"/>
    <lineage>
        <taxon>Eukaryota</taxon>
        <taxon>Fungi</taxon>
        <taxon>Dikarya</taxon>
        <taxon>Ascomycota</taxon>
        <taxon>Pezizomycotina</taxon>
        <taxon>Dothideomycetes</taxon>
        <taxon>Pleosporomycetidae</taxon>
        <taxon>Pleosporales</taxon>
        <taxon>Pleosporineae</taxon>
        <taxon>Phaeosphaeriaceae</taxon>
        <taxon>Ophiobolus</taxon>
    </lineage>
</organism>
<evidence type="ECO:0000256" key="1">
    <source>
        <dbReference type="SAM" id="MobiDB-lite"/>
    </source>
</evidence>
<name>A0A6A6ZJC9_9PLEO</name>
<dbReference type="Proteomes" id="UP000799424">
    <property type="component" value="Unassembled WGS sequence"/>
</dbReference>
<proteinExistence type="predicted"/>
<sequence length="156" mass="17743">MSSSSRNRHTDDEGFIEITAKDAQPYLSNDALTQLEADLSESAYNAYIVMHRRGAELSCSSRSGGVELSQTIDTILRTMDEKTELLRKTQNDRTELLRQMRNDMKELMGKLAAEDKELEKAKRDAKRVEKQMETLRQMDDENMKLERLGGPGEAKG</sequence>
<reference evidence="2" key="1">
    <citation type="journal article" date="2020" name="Stud. Mycol.">
        <title>101 Dothideomycetes genomes: a test case for predicting lifestyles and emergence of pathogens.</title>
        <authorList>
            <person name="Haridas S."/>
            <person name="Albert R."/>
            <person name="Binder M."/>
            <person name="Bloem J."/>
            <person name="Labutti K."/>
            <person name="Salamov A."/>
            <person name="Andreopoulos B."/>
            <person name="Baker S."/>
            <person name="Barry K."/>
            <person name="Bills G."/>
            <person name="Bluhm B."/>
            <person name="Cannon C."/>
            <person name="Castanera R."/>
            <person name="Culley D."/>
            <person name="Daum C."/>
            <person name="Ezra D."/>
            <person name="Gonzalez J."/>
            <person name="Henrissat B."/>
            <person name="Kuo A."/>
            <person name="Liang C."/>
            <person name="Lipzen A."/>
            <person name="Lutzoni F."/>
            <person name="Magnuson J."/>
            <person name="Mondo S."/>
            <person name="Nolan M."/>
            <person name="Ohm R."/>
            <person name="Pangilinan J."/>
            <person name="Park H.-J."/>
            <person name="Ramirez L."/>
            <person name="Alfaro M."/>
            <person name="Sun H."/>
            <person name="Tritt A."/>
            <person name="Yoshinaga Y."/>
            <person name="Zwiers L.-H."/>
            <person name="Turgeon B."/>
            <person name="Goodwin S."/>
            <person name="Spatafora J."/>
            <person name="Crous P."/>
            <person name="Grigoriev I."/>
        </authorList>
    </citation>
    <scope>NUCLEOTIDE SEQUENCE</scope>
    <source>
        <strain evidence="2">CBS 113818</strain>
    </source>
</reference>
<feature type="compositionally biased region" description="Basic and acidic residues" evidence="1">
    <location>
        <begin position="114"/>
        <end position="147"/>
    </location>
</feature>
<feature type="region of interest" description="Disordered" evidence="1">
    <location>
        <begin position="114"/>
        <end position="156"/>
    </location>
</feature>
<gene>
    <name evidence="2" type="ORF">CC86DRAFT_411316</name>
</gene>
<dbReference type="EMBL" id="MU006238">
    <property type="protein sequence ID" value="KAF2820998.1"/>
    <property type="molecule type" value="Genomic_DNA"/>
</dbReference>
<evidence type="ECO:0000313" key="2">
    <source>
        <dbReference type="EMBL" id="KAF2820998.1"/>
    </source>
</evidence>
<dbReference type="AlphaFoldDB" id="A0A6A6ZJC9"/>
<protein>
    <submittedName>
        <fullName evidence="2">Uncharacterized protein</fullName>
    </submittedName>
</protein>
<accession>A0A6A6ZJC9</accession>
<evidence type="ECO:0000313" key="3">
    <source>
        <dbReference type="Proteomes" id="UP000799424"/>
    </source>
</evidence>
<keyword evidence="3" id="KW-1185">Reference proteome</keyword>